<protein>
    <submittedName>
        <fullName evidence="2">Uncharacterized protein LOC116294377</fullName>
    </submittedName>
</protein>
<gene>
    <name evidence="2" type="primary">LOC116294377</name>
</gene>
<keyword evidence="1" id="KW-1185">Reference proteome</keyword>
<proteinExistence type="predicted"/>
<dbReference type="KEGG" id="aten:116294377"/>
<accession>A0A6P8HQK4</accession>
<dbReference type="OrthoDB" id="5947959at2759"/>
<organism evidence="1 2">
    <name type="scientific">Actinia tenebrosa</name>
    <name type="common">Australian red waratah sea anemone</name>
    <dbReference type="NCBI Taxonomy" id="6105"/>
    <lineage>
        <taxon>Eukaryota</taxon>
        <taxon>Metazoa</taxon>
        <taxon>Cnidaria</taxon>
        <taxon>Anthozoa</taxon>
        <taxon>Hexacorallia</taxon>
        <taxon>Actiniaria</taxon>
        <taxon>Actiniidae</taxon>
        <taxon>Actinia</taxon>
    </lineage>
</organism>
<evidence type="ECO:0000313" key="1">
    <source>
        <dbReference type="Proteomes" id="UP000515163"/>
    </source>
</evidence>
<name>A0A6P8HQK4_ACTTE</name>
<dbReference type="GeneID" id="116294377"/>
<dbReference type="Proteomes" id="UP000515163">
    <property type="component" value="Unplaced"/>
</dbReference>
<dbReference type="InParanoid" id="A0A6P8HQK4"/>
<dbReference type="RefSeq" id="XP_031557836.1">
    <property type="nucleotide sequence ID" value="XM_031701976.1"/>
</dbReference>
<sequence length="328" mass="36279">MDYIKEHCPAFQKGKFCPYNVPELKGLAKGCPAFKDGCPFKGVKDVGEFEGKLGEMRDLCKGKANYEKALKVVYGVNGQQAAKIGHCPFFKFDCPFKTDREGKPIVPELVTMQYVEDHCPVFNKGKACPYNVPELKGLGKGCPEFKDGCPFKNVKDVGEFKAKMGEMRDNCKGKENYTKAMDLAYAANGEAVAKQGHCPFFKGGCFLKTDTNGRFIIPDVITMDYVKGYCPAFDKGKACPYNVAELKGLGKGCPSFKDGCPFKAVKDVGEFKAKLAEMRDQCKCKQNYTKALECIYKANAEEAAKIGHCTFNHNHCELKTDKDGKPIV</sequence>
<evidence type="ECO:0000313" key="2">
    <source>
        <dbReference type="RefSeq" id="XP_031557836.1"/>
    </source>
</evidence>
<dbReference type="AlphaFoldDB" id="A0A6P8HQK4"/>
<reference evidence="2" key="1">
    <citation type="submission" date="2025-08" db="UniProtKB">
        <authorList>
            <consortium name="RefSeq"/>
        </authorList>
    </citation>
    <scope>IDENTIFICATION</scope>
    <source>
        <tissue evidence="2">Tentacle</tissue>
    </source>
</reference>